<dbReference type="AlphaFoldDB" id="A0A345RUD4"/>
<dbReference type="RefSeq" id="WP_114884845.1">
    <property type="nucleotide sequence ID" value="NZ_CP029608.1"/>
</dbReference>
<proteinExistence type="predicted"/>
<protein>
    <submittedName>
        <fullName evidence="1">Uncharacterized protein</fullName>
    </submittedName>
</protein>
<accession>A0A345RUD4</accession>
<sequence length="349" mass="37995">MVAFITAQERKQMVEAMPRVRIDLPSASIDGALNGVIPFALLSKGLTFRIPWFEGQREGATFHAIVEAKYSNGWGLGGTIKTADGDTTLEIPAERALALRGQEVNVYYFYFEADPNRSPATDYLVEDEIYRPVIDGVEGNVISSALADQGVNLRLRESASLSTGALVSLFCHGSDCESSWVNYFRIEADDAGKDVVIAVEPRYLKPNKYGAIEIVYTVSNAGRQWISPVSVFQVEGDLLSPVPDHGILGHYTPGNLEKVDESGRTPLTLSTHGMSVGDALTFVFWGSDIGTVYVLQQTLGAHQIGLDLKIKVPYRPDHLGTEANAFSIIERVSGGTVGSPLMQLSIWPD</sequence>
<organism evidence="1 2">
    <name type="scientific">Pseudomonas kribbensis</name>
    <dbReference type="NCBI Taxonomy" id="1628086"/>
    <lineage>
        <taxon>Bacteria</taxon>
        <taxon>Pseudomonadati</taxon>
        <taxon>Pseudomonadota</taxon>
        <taxon>Gammaproteobacteria</taxon>
        <taxon>Pseudomonadales</taxon>
        <taxon>Pseudomonadaceae</taxon>
        <taxon>Pseudomonas</taxon>
    </lineage>
</organism>
<dbReference type="EMBL" id="CP029608">
    <property type="protein sequence ID" value="AXI62900.1"/>
    <property type="molecule type" value="Genomic_DNA"/>
</dbReference>
<dbReference type="Proteomes" id="UP000253720">
    <property type="component" value="Chromosome"/>
</dbReference>
<keyword evidence="2" id="KW-1185">Reference proteome</keyword>
<name>A0A345RUD4_9PSED</name>
<dbReference type="KEGG" id="pke:DLD99_21250"/>
<reference evidence="1 2" key="1">
    <citation type="submission" date="2018-05" db="EMBL/GenBank/DDBJ databases">
        <title>Complete genome sequence of Pseudomonas kribbensis 46-2(T).</title>
        <authorList>
            <person name="Jeong H."/>
            <person name="Lee S.-G."/>
            <person name="Rha E."/>
            <person name="Kim H."/>
        </authorList>
    </citation>
    <scope>NUCLEOTIDE SEQUENCE [LARGE SCALE GENOMIC DNA]</scope>
    <source>
        <strain evidence="1 2">46-2</strain>
    </source>
</reference>
<evidence type="ECO:0000313" key="1">
    <source>
        <dbReference type="EMBL" id="AXI62900.1"/>
    </source>
</evidence>
<gene>
    <name evidence="1" type="ORF">DLD99_21250</name>
</gene>
<evidence type="ECO:0000313" key="2">
    <source>
        <dbReference type="Proteomes" id="UP000253720"/>
    </source>
</evidence>